<sequence>MNYKLKYAKEALNDLDSIFAFVSNVSTSGAKTVINKIRAKINKLTFMPSGLNFDARLGRRLHEKYKTEALISDNYLILFVVDEEKKVVIITHIIPSKSNYMRLLKK</sequence>
<dbReference type="Proteomes" id="UP000004014">
    <property type="component" value="Unassembled WGS sequence"/>
</dbReference>
<keyword evidence="1" id="KW-1277">Toxin-antitoxin system</keyword>
<accession>A0AA87K496</accession>
<name>A0AA87K496_STRSU</name>
<proteinExistence type="predicted"/>
<reference evidence="2 3" key="1">
    <citation type="submission" date="2011-03" db="EMBL/GenBank/DDBJ databases">
        <title>Deep-sequencing identification of multiple resistance mechanism for the high antibiotic-resistance strain Streptococcus suis R61.</title>
        <authorList>
            <person name="Hu P."/>
            <person name="Yang M."/>
            <person name="Jin M."/>
            <person name="Xiao J."/>
        </authorList>
    </citation>
    <scope>NUCLEOTIDE SEQUENCE [LARGE SCALE GENOMIC DNA]</scope>
    <source>
        <strain evidence="2 3">R61</strain>
    </source>
</reference>
<dbReference type="InterPro" id="IPR007712">
    <property type="entry name" value="RelE/ParE_toxin"/>
</dbReference>
<evidence type="ECO:0008006" key="4">
    <source>
        <dbReference type="Google" id="ProtNLM"/>
    </source>
</evidence>
<dbReference type="AlphaFoldDB" id="A0AA87K496"/>
<evidence type="ECO:0000256" key="1">
    <source>
        <dbReference type="ARBA" id="ARBA00022649"/>
    </source>
</evidence>
<comment type="caution">
    <text evidence="2">The sequence shown here is derived from an EMBL/GenBank/DDBJ whole genome shotgun (WGS) entry which is preliminary data.</text>
</comment>
<gene>
    <name evidence="2" type="ORF">SSUR61_0747</name>
</gene>
<dbReference type="RefSeq" id="WP_002940755.1">
    <property type="nucleotide sequence ID" value="NZ_AEYY01000022.1"/>
</dbReference>
<protein>
    <recommendedName>
        <fullName evidence="4">Plasmid stabilization protein</fullName>
    </recommendedName>
</protein>
<dbReference type="InterPro" id="IPR035093">
    <property type="entry name" value="RelE/ParE_toxin_dom_sf"/>
</dbReference>
<evidence type="ECO:0000313" key="2">
    <source>
        <dbReference type="EMBL" id="EHC03227.1"/>
    </source>
</evidence>
<dbReference type="Pfam" id="PF05016">
    <property type="entry name" value="ParE_toxin"/>
    <property type="match status" value="1"/>
</dbReference>
<organism evidence="2 3">
    <name type="scientific">Streptococcus suis R61</name>
    <dbReference type="NCBI Taxonomy" id="996306"/>
    <lineage>
        <taxon>Bacteria</taxon>
        <taxon>Bacillati</taxon>
        <taxon>Bacillota</taxon>
        <taxon>Bacilli</taxon>
        <taxon>Lactobacillales</taxon>
        <taxon>Streptococcaceae</taxon>
        <taxon>Streptococcus</taxon>
    </lineage>
</organism>
<dbReference type="SUPFAM" id="SSF143011">
    <property type="entry name" value="RelE-like"/>
    <property type="match status" value="1"/>
</dbReference>
<dbReference type="Gene3D" id="3.30.2310.20">
    <property type="entry name" value="RelE-like"/>
    <property type="match status" value="1"/>
</dbReference>
<dbReference type="EMBL" id="AEYY01000022">
    <property type="protein sequence ID" value="EHC03227.1"/>
    <property type="molecule type" value="Genomic_DNA"/>
</dbReference>
<evidence type="ECO:0000313" key="3">
    <source>
        <dbReference type="Proteomes" id="UP000004014"/>
    </source>
</evidence>